<dbReference type="Pfam" id="PF03129">
    <property type="entry name" value="HGTP_anticodon"/>
    <property type="match status" value="1"/>
</dbReference>
<sequence length="644" mass="75712">MPIIVSCNGVNKIYANAVTLQDISKDIFPKHNLNFIAGLINNQLVSLDTLIHHDADIVMINENDKTFIRQVRRSCMQLLNRVLQYIWPDAKIAGGSITESGFYCDVDMSYVLTKKDLDKISKKMLDKIFSSYNIYVKSIIVSDFLDYLNKKGEIYQINIIQKQFINKNIIDVCYHEDYCEFYNHSQVSNIKFCQYFLLKDISGAYWNNDKNNKMLQRIHVIAWVSKNQLLDFINKSKELEKRDHRKIAKLLNLYHIQKESPGMIFWHNNGYIIVRQLKKFIRTYLIKNNYLEVNSPIIIDKSLWKKSGHWKYYHSSIFVTKSENREYCIKPMNCPAHVLIFKNGLKSYKDLPIRIAEFGSCHRQESSGALHGLMRVRGFIQDDAHIFCRKKQIQLELHHCINLLFDLYKTFGFKKITINFSTRPKNRIGDDEIWNQAEKDLETVLKKNSLPFQYQLGEGAFYGPKIEISLEDNLQRIWQCGTIQLDFYLAKQLGAFYINKKGIKKYPIIIHRALLGSLERFIGILIEEYNGKLPLWLCPIQVVVLSITNLHVLFVQQIIQKLLTYNIRAISDITDNSLKFKIHSYIKQKIPYILVCGDKEIKCNYITVRNRFNNKQYQQSIDIFIQNIIHNIKNYNIEDVNMED</sequence>
<feature type="region of interest" description="Catalytic" evidence="13">
    <location>
        <begin position="243"/>
        <end position="534"/>
    </location>
</feature>
<dbReference type="FunFam" id="3.30.930.10:FF:000002">
    <property type="entry name" value="Threonine--tRNA ligase"/>
    <property type="match status" value="1"/>
</dbReference>
<keyword evidence="10 13" id="KW-0648">Protein biosynthesis</keyword>
<dbReference type="EMBL" id="LR217707">
    <property type="protein sequence ID" value="VFP81003.1"/>
    <property type="molecule type" value="Genomic_DNA"/>
</dbReference>
<keyword evidence="6 13" id="KW-0547">Nucleotide-binding</keyword>
<dbReference type="InterPro" id="IPR002320">
    <property type="entry name" value="Thr-tRNA-ligase_IIa"/>
</dbReference>
<dbReference type="PROSITE" id="PS51880">
    <property type="entry name" value="TGS"/>
    <property type="match status" value="1"/>
</dbReference>
<dbReference type="Gene3D" id="3.30.980.10">
    <property type="entry name" value="Threonyl-trna Synthetase, Chain A, domain 2"/>
    <property type="match status" value="1"/>
</dbReference>
<dbReference type="GO" id="GO:0005829">
    <property type="term" value="C:cytosol"/>
    <property type="evidence" value="ECO:0007669"/>
    <property type="project" value="TreeGrafter"/>
</dbReference>
<dbReference type="CDD" id="cd00771">
    <property type="entry name" value="ThrRS_core"/>
    <property type="match status" value="1"/>
</dbReference>
<dbReference type="InterPro" id="IPR033728">
    <property type="entry name" value="ThrRS_core"/>
</dbReference>
<evidence type="ECO:0000256" key="10">
    <source>
        <dbReference type="ARBA" id="ARBA00022917"/>
    </source>
</evidence>
<reference evidence="16 17" key="1">
    <citation type="submission" date="2019-02" db="EMBL/GenBank/DDBJ databases">
        <authorList>
            <person name="Manzano-Marin A."/>
            <person name="Manzano-Marin A."/>
        </authorList>
    </citation>
    <scope>NUCLEOTIDE SEQUENCE [LARGE SCALE GENOMIC DNA]</scope>
    <source>
        <strain evidence="16 17">BuCikochiana</strain>
    </source>
</reference>
<comment type="subcellular location">
    <subcellularLocation>
        <location evidence="13">Cytoplasm</location>
    </subcellularLocation>
</comment>
<dbReference type="InterPro" id="IPR006195">
    <property type="entry name" value="aa-tRNA-synth_II"/>
</dbReference>
<protein>
    <recommendedName>
        <fullName evidence="13">Threonine--tRNA ligase</fullName>
        <ecNumber evidence="13">6.1.1.3</ecNumber>
    </recommendedName>
    <alternativeName>
        <fullName evidence="13">Threonyl-tRNA synthetase</fullName>
        <shortName evidence="13">ThrRS</shortName>
    </alternativeName>
</protein>
<evidence type="ECO:0000256" key="11">
    <source>
        <dbReference type="ARBA" id="ARBA00023146"/>
    </source>
</evidence>
<dbReference type="InterPro" id="IPR045864">
    <property type="entry name" value="aa-tRNA-synth_II/BPL/LPL"/>
</dbReference>
<dbReference type="PROSITE" id="PS50862">
    <property type="entry name" value="AA_TRNA_LIGASE_II"/>
    <property type="match status" value="1"/>
</dbReference>
<keyword evidence="4 13" id="KW-0436">Ligase</keyword>
<evidence type="ECO:0000256" key="4">
    <source>
        <dbReference type="ARBA" id="ARBA00022598"/>
    </source>
</evidence>
<dbReference type="InterPro" id="IPR002314">
    <property type="entry name" value="aa-tRNA-synt_IIb"/>
</dbReference>
<keyword evidence="9 13" id="KW-0694">RNA-binding</keyword>
<name>A0A451D5E1_9GAMM</name>
<dbReference type="Pfam" id="PF00587">
    <property type="entry name" value="tRNA-synt_2b"/>
    <property type="match status" value="1"/>
</dbReference>
<dbReference type="GO" id="GO:0004829">
    <property type="term" value="F:threonine-tRNA ligase activity"/>
    <property type="evidence" value="ECO:0007669"/>
    <property type="project" value="UniProtKB-UniRule"/>
</dbReference>
<dbReference type="InterPro" id="IPR012947">
    <property type="entry name" value="tRNA_SAD"/>
</dbReference>
<keyword evidence="5 13" id="KW-0479">Metal-binding</keyword>
<keyword evidence="3 13" id="KW-0820">tRNA-binding</keyword>
<dbReference type="RefSeq" id="WP_172598348.1">
    <property type="nucleotide sequence ID" value="NZ_LR217707.1"/>
</dbReference>
<accession>A0A451D5E1</accession>
<evidence type="ECO:0000259" key="14">
    <source>
        <dbReference type="PROSITE" id="PS50862"/>
    </source>
</evidence>
<dbReference type="GO" id="GO:0005524">
    <property type="term" value="F:ATP binding"/>
    <property type="evidence" value="ECO:0007669"/>
    <property type="project" value="UniProtKB-UniRule"/>
</dbReference>
<dbReference type="InterPro" id="IPR004095">
    <property type="entry name" value="TGS"/>
</dbReference>
<evidence type="ECO:0000256" key="12">
    <source>
        <dbReference type="ARBA" id="ARBA00049515"/>
    </source>
</evidence>
<dbReference type="PANTHER" id="PTHR11451">
    <property type="entry name" value="THREONINE-TRNA LIGASE"/>
    <property type="match status" value="1"/>
</dbReference>
<dbReference type="SUPFAM" id="SSF52954">
    <property type="entry name" value="Class II aaRS ABD-related"/>
    <property type="match status" value="1"/>
</dbReference>
<evidence type="ECO:0000256" key="5">
    <source>
        <dbReference type="ARBA" id="ARBA00022723"/>
    </source>
</evidence>
<comment type="catalytic activity">
    <reaction evidence="12 13">
        <text>tRNA(Thr) + L-threonine + ATP = L-threonyl-tRNA(Thr) + AMP + diphosphate + H(+)</text>
        <dbReference type="Rhea" id="RHEA:24624"/>
        <dbReference type="Rhea" id="RHEA-COMP:9670"/>
        <dbReference type="Rhea" id="RHEA-COMP:9704"/>
        <dbReference type="ChEBI" id="CHEBI:15378"/>
        <dbReference type="ChEBI" id="CHEBI:30616"/>
        <dbReference type="ChEBI" id="CHEBI:33019"/>
        <dbReference type="ChEBI" id="CHEBI:57926"/>
        <dbReference type="ChEBI" id="CHEBI:78442"/>
        <dbReference type="ChEBI" id="CHEBI:78534"/>
        <dbReference type="ChEBI" id="CHEBI:456215"/>
        <dbReference type="EC" id="6.1.1.3"/>
    </reaction>
</comment>
<evidence type="ECO:0000256" key="8">
    <source>
        <dbReference type="ARBA" id="ARBA00022840"/>
    </source>
</evidence>
<evidence type="ECO:0000313" key="16">
    <source>
        <dbReference type="EMBL" id="VFP81003.1"/>
    </source>
</evidence>
<evidence type="ECO:0000313" key="17">
    <source>
        <dbReference type="Proteomes" id="UP000294380"/>
    </source>
</evidence>
<dbReference type="HAMAP" id="MF_00184">
    <property type="entry name" value="Thr_tRNA_synth"/>
    <property type="match status" value="1"/>
</dbReference>
<comment type="similarity">
    <text evidence="1 13">Belongs to the class-II aminoacyl-tRNA synthetase family.</text>
</comment>
<dbReference type="InterPro" id="IPR004154">
    <property type="entry name" value="Anticodon-bd"/>
</dbReference>
<feature type="binding site" evidence="13">
    <location>
        <position position="511"/>
    </location>
    <ligand>
        <name>Zn(2+)</name>
        <dbReference type="ChEBI" id="CHEBI:29105"/>
        <note>catalytic</note>
    </ligand>
</feature>
<feature type="binding site" evidence="13">
    <location>
        <position position="334"/>
    </location>
    <ligand>
        <name>Zn(2+)</name>
        <dbReference type="ChEBI" id="CHEBI:29105"/>
        <note>catalytic</note>
    </ligand>
</feature>
<dbReference type="SMART" id="SM00863">
    <property type="entry name" value="tRNA_SAD"/>
    <property type="match status" value="1"/>
</dbReference>
<dbReference type="Gene3D" id="3.40.50.800">
    <property type="entry name" value="Anticodon-binding domain"/>
    <property type="match status" value="1"/>
</dbReference>
<evidence type="ECO:0000256" key="9">
    <source>
        <dbReference type="ARBA" id="ARBA00022884"/>
    </source>
</evidence>
<dbReference type="InterPro" id="IPR036621">
    <property type="entry name" value="Anticodon-bd_dom_sf"/>
</dbReference>
<dbReference type="GO" id="GO:0046872">
    <property type="term" value="F:metal ion binding"/>
    <property type="evidence" value="ECO:0007669"/>
    <property type="project" value="UniProtKB-KW"/>
</dbReference>
<feature type="binding site" evidence="13">
    <location>
        <position position="385"/>
    </location>
    <ligand>
        <name>Zn(2+)</name>
        <dbReference type="ChEBI" id="CHEBI:29105"/>
        <note>catalytic</note>
    </ligand>
</feature>
<dbReference type="EC" id="6.1.1.3" evidence="13"/>
<feature type="domain" description="TGS" evidence="15">
    <location>
        <begin position="1"/>
        <end position="61"/>
    </location>
</feature>
<dbReference type="NCBIfam" id="TIGR00418">
    <property type="entry name" value="thrS"/>
    <property type="match status" value="1"/>
</dbReference>
<evidence type="ECO:0000256" key="2">
    <source>
        <dbReference type="ARBA" id="ARBA00022490"/>
    </source>
</evidence>
<dbReference type="Proteomes" id="UP000294380">
    <property type="component" value="Chromosome"/>
</dbReference>
<dbReference type="GO" id="GO:0006435">
    <property type="term" value="P:threonyl-tRNA aminoacylation"/>
    <property type="evidence" value="ECO:0007669"/>
    <property type="project" value="UniProtKB-UniRule"/>
</dbReference>
<comment type="cofactor">
    <cofactor evidence="13">
        <name>Zn(2+)</name>
        <dbReference type="ChEBI" id="CHEBI:29105"/>
    </cofactor>
    <text evidence="13">Binds 1 zinc ion per subunit.</text>
</comment>
<dbReference type="AlphaFoldDB" id="A0A451D5E1"/>
<dbReference type="SUPFAM" id="SSF55681">
    <property type="entry name" value="Class II aaRS and biotin synthetases"/>
    <property type="match status" value="1"/>
</dbReference>
<dbReference type="InterPro" id="IPR018163">
    <property type="entry name" value="Thr/Ala-tRNA-synth_IIc_edit"/>
</dbReference>
<evidence type="ECO:0000256" key="3">
    <source>
        <dbReference type="ARBA" id="ARBA00022555"/>
    </source>
</evidence>
<evidence type="ECO:0000256" key="7">
    <source>
        <dbReference type="ARBA" id="ARBA00022833"/>
    </source>
</evidence>
<keyword evidence="7 13" id="KW-0862">Zinc</keyword>
<dbReference type="PRINTS" id="PR01047">
    <property type="entry name" value="TRNASYNTHTHR"/>
</dbReference>
<comment type="subunit">
    <text evidence="13">Homodimer.</text>
</comment>
<dbReference type="SUPFAM" id="SSF55186">
    <property type="entry name" value="ThrRS/AlaRS common domain"/>
    <property type="match status" value="1"/>
</dbReference>
<evidence type="ECO:0000256" key="1">
    <source>
        <dbReference type="ARBA" id="ARBA00008226"/>
    </source>
</evidence>
<dbReference type="Gene3D" id="3.30.54.20">
    <property type="match status" value="1"/>
</dbReference>
<organism evidence="16 17">
    <name type="scientific">Buchnera aphidicola</name>
    <name type="common">Cinara kochiana kochiana</name>
    <dbReference type="NCBI Taxonomy" id="2518976"/>
    <lineage>
        <taxon>Bacteria</taxon>
        <taxon>Pseudomonadati</taxon>
        <taxon>Pseudomonadota</taxon>
        <taxon>Gammaproteobacteria</taxon>
        <taxon>Enterobacterales</taxon>
        <taxon>Erwiniaceae</taxon>
        <taxon>Buchnera</taxon>
    </lineage>
</organism>
<evidence type="ECO:0000256" key="13">
    <source>
        <dbReference type="HAMAP-Rule" id="MF_00184"/>
    </source>
</evidence>
<dbReference type="GO" id="GO:0000049">
    <property type="term" value="F:tRNA binding"/>
    <property type="evidence" value="ECO:0007669"/>
    <property type="project" value="UniProtKB-KW"/>
</dbReference>
<keyword evidence="11 13" id="KW-0030">Aminoacyl-tRNA synthetase</keyword>
<feature type="domain" description="Aminoacyl-transfer RNA synthetases class-II family profile" evidence="14">
    <location>
        <begin position="243"/>
        <end position="534"/>
    </location>
</feature>
<keyword evidence="2 13" id="KW-0963">Cytoplasm</keyword>
<dbReference type="Gene3D" id="3.30.930.10">
    <property type="entry name" value="Bira Bifunctional Protein, Domain 2"/>
    <property type="match status" value="1"/>
</dbReference>
<gene>
    <name evidence="13 16" type="primary">thrS</name>
    <name evidence="16" type="ORF">BUCIKOCA2762_084</name>
</gene>
<dbReference type="PANTHER" id="PTHR11451:SF44">
    <property type="entry name" value="THREONINE--TRNA LIGASE, CHLOROPLASTIC_MITOCHONDRIAL 2"/>
    <property type="match status" value="1"/>
</dbReference>
<evidence type="ECO:0000259" key="15">
    <source>
        <dbReference type="PROSITE" id="PS51880"/>
    </source>
</evidence>
<proteinExistence type="inferred from homology"/>
<keyword evidence="8 13" id="KW-0067">ATP-binding</keyword>
<evidence type="ECO:0000256" key="6">
    <source>
        <dbReference type="ARBA" id="ARBA00022741"/>
    </source>
</evidence>